<dbReference type="AlphaFoldDB" id="A0A081NV40"/>
<dbReference type="EMBL" id="JNVM01000040">
    <property type="protein sequence ID" value="KEQ22313.1"/>
    <property type="molecule type" value="Genomic_DNA"/>
</dbReference>
<dbReference type="Pfam" id="PF02924">
    <property type="entry name" value="HDPD"/>
    <property type="match status" value="1"/>
</dbReference>
<organism evidence="1 2">
    <name type="scientific">Paenibacillus tyrfis</name>
    <dbReference type="NCBI Taxonomy" id="1501230"/>
    <lineage>
        <taxon>Bacteria</taxon>
        <taxon>Bacillati</taxon>
        <taxon>Bacillota</taxon>
        <taxon>Bacilli</taxon>
        <taxon>Bacillales</taxon>
        <taxon>Paenibacillaceae</taxon>
        <taxon>Paenibacillus</taxon>
    </lineage>
</organism>
<dbReference type="eggNOG" id="ENOG50301ER">
    <property type="taxonomic scope" value="Bacteria"/>
</dbReference>
<accession>A0A081NV40</accession>
<proteinExistence type="predicted"/>
<comment type="caution">
    <text evidence="1">The sequence shown here is derived from an EMBL/GenBank/DDBJ whole genome shotgun (WGS) entry which is preliminary data.</text>
</comment>
<reference evidence="1 2" key="1">
    <citation type="submission" date="2014-06" db="EMBL/GenBank/DDBJ databases">
        <title>Draft genome sequence of Paenibacillus sp. MSt1.</title>
        <authorList>
            <person name="Aw Y.K."/>
            <person name="Ong K.S."/>
            <person name="Gan H.M."/>
            <person name="Lee S.M."/>
        </authorList>
    </citation>
    <scope>NUCLEOTIDE SEQUENCE [LARGE SCALE GENOMIC DNA]</scope>
    <source>
        <strain evidence="1 2">MSt1</strain>
    </source>
</reference>
<evidence type="ECO:0008006" key="3">
    <source>
        <dbReference type="Google" id="ProtNLM"/>
    </source>
</evidence>
<dbReference type="InterPro" id="IPR004195">
    <property type="entry name" value="Head_decoration_D"/>
</dbReference>
<evidence type="ECO:0000313" key="2">
    <source>
        <dbReference type="Proteomes" id="UP000028123"/>
    </source>
</evidence>
<dbReference type="Proteomes" id="UP000028123">
    <property type="component" value="Unassembled WGS sequence"/>
</dbReference>
<gene>
    <name evidence="1" type="ORF">ET33_26445</name>
</gene>
<name>A0A081NV40_9BACL</name>
<keyword evidence="2" id="KW-1185">Reference proteome</keyword>
<protein>
    <recommendedName>
        <fullName evidence="3">Head decoration protein</fullName>
    </recommendedName>
</protein>
<evidence type="ECO:0000313" key="1">
    <source>
        <dbReference type="EMBL" id="KEQ22313.1"/>
    </source>
</evidence>
<sequence>MENRTFFAGTEVSALTTSVKLAAGQGVLRKGAVLGKVTADKTYKLVNASATDGCQVASMILAIESIDTNEAGADLDVVAYKRGIFNYNALYVANGDKVEAHQDELRAVSIYYKTDYPATVN</sequence>
<dbReference type="Gene3D" id="2.40.300.10">
    <property type="entry name" value="Head decoration protein D"/>
    <property type="match status" value="1"/>
</dbReference>